<evidence type="ECO:0000313" key="3">
    <source>
        <dbReference type="Proteomes" id="UP000193920"/>
    </source>
</evidence>
<dbReference type="InterPro" id="IPR032358">
    <property type="entry name" value="DUF4867"/>
</dbReference>
<organism evidence="2 3">
    <name type="scientific">Neocallimastix californiae</name>
    <dbReference type="NCBI Taxonomy" id="1754190"/>
    <lineage>
        <taxon>Eukaryota</taxon>
        <taxon>Fungi</taxon>
        <taxon>Fungi incertae sedis</taxon>
        <taxon>Chytridiomycota</taxon>
        <taxon>Chytridiomycota incertae sedis</taxon>
        <taxon>Neocallimastigomycetes</taxon>
        <taxon>Neocallimastigales</taxon>
        <taxon>Neocallimastigaceae</taxon>
        <taxon>Neocallimastix</taxon>
    </lineage>
</organism>
<feature type="signal peptide" evidence="1">
    <location>
        <begin position="1"/>
        <end position="21"/>
    </location>
</feature>
<accession>A0A1Y2CWB2</accession>
<dbReference type="EMBL" id="MCOG01000096">
    <property type="protein sequence ID" value="ORY51176.1"/>
    <property type="molecule type" value="Genomic_DNA"/>
</dbReference>
<feature type="chain" id="PRO_5013005592" evidence="1">
    <location>
        <begin position="22"/>
        <end position="284"/>
    </location>
</feature>
<evidence type="ECO:0000313" key="2">
    <source>
        <dbReference type="EMBL" id="ORY51176.1"/>
    </source>
</evidence>
<dbReference type="Pfam" id="PF16161">
    <property type="entry name" value="DUF4867"/>
    <property type="match status" value="1"/>
</dbReference>
<comment type="caution">
    <text evidence="2">The sequence shown here is derived from an EMBL/GenBank/DDBJ whole genome shotgun (WGS) entry which is preliminary data.</text>
</comment>
<protein>
    <submittedName>
        <fullName evidence="2">Uncharacterized protein</fullName>
    </submittedName>
</protein>
<evidence type="ECO:0000256" key="1">
    <source>
        <dbReference type="SAM" id="SignalP"/>
    </source>
</evidence>
<keyword evidence="3" id="KW-1185">Reference proteome</keyword>
<keyword evidence="1" id="KW-0732">Signal</keyword>
<reference evidence="2 3" key="1">
    <citation type="submission" date="2016-08" db="EMBL/GenBank/DDBJ databases">
        <title>A Parts List for Fungal Cellulosomes Revealed by Comparative Genomics.</title>
        <authorList>
            <consortium name="DOE Joint Genome Institute"/>
            <person name="Haitjema C.H."/>
            <person name="Gilmore S.P."/>
            <person name="Henske J.K."/>
            <person name="Solomon K.V."/>
            <person name="De Groot R."/>
            <person name="Kuo A."/>
            <person name="Mondo S.J."/>
            <person name="Salamov A.A."/>
            <person name="Labutti K."/>
            <person name="Zhao Z."/>
            <person name="Chiniquy J."/>
            <person name="Barry K."/>
            <person name="Brewer H.M."/>
            <person name="Purvine S.O."/>
            <person name="Wright A.T."/>
            <person name="Boxma B."/>
            <person name="Van Alen T."/>
            <person name="Hackstein J.H."/>
            <person name="Baker S.E."/>
            <person name="Grigoriev I.V."/>
            <person name="O'Malley M.A."/>
        </authorList>
    </citation>
    <scope>NUCLEOTIDE SEQUENCE [LARGE SCALE GENOMIC DNA]</scope>
    <source>
        <strain evidence="2 3">G1</strain>
    </source>
</reference>
<dbReference type="AlphaFoldDB" id="A0A1Y2CWB2"/>
<proteinExistence type="predicted"/>
<sequence length="284" mass="32525">MLNRKIVALFLISILTLQVFASPYRSWEDDDSDEESSEEDSWNWRYNQSKNSKLVIKSVRDKEFKEYGRIVEGYSVKEILKTLRNDTPLPDNVEYVAEDPNLMATSETEELGTSLYGGLPFQFGYCNGHNTKLNCLEYHRDSEYNLGTEDFILLLAKLSDVENEKIDSSKVKAFRVPKGVLVEVYASTLHYAPCHVDPSKGFKVLVALPKGTNVGTTETANRNIDDRKLFATNKWLFAHKEATSEVENGAYIGITGKTLILPILLRNIKYNHYKRKLYLMIEIF</sequence>
<dbReference type="Proteomes" id="UP000193920">
    <property type="component" value="Unassembled WGS sequence"/>
</dbReference>
<gene>
    <name evidence="2" type="ORF">LY90DRAFT_670644</name>
</gene>
<name>A0A1Y2CWB2_9FUNG</name>